<feature type="compositionally biased region" description="Basic and acidic residues" evidence="3">
    <location>
        <begin position="56"/>
        <end position="74"/>
    </location>
</feature>
<evidence type="ECO:0000313" key="5">
    <source>
        <dbReference type="EMBL" id="GJT71094.1"/>
    </source>
</evidence>
<sequence length="552" mass="62488">MDLRWNIAMLTMRARRFLKNTGRKLDMANKERIGFDKSKVECFNCHKKGHFARECRAPRNQDSRNREPTRRTVPVEETTSNALVSQCDGFGYDWSDQAEEGPTNFALMAYSSTSSTSSTNSELKRKLELATKEKDEVQLIVQKFENSSKNLSKLLDRQIMDKCKIGLGYNAVPPPYTGNFMPPKSNLVYPSLDDFVDVNESVSESVVEKPTVETNEPKTARKENGAPIIEDWVSDSDEENVPKVKTVEMFNKPSFAKINFVKSTEQVKSPRKTSVDKNRQNTPSPRGNKRNWNQQMSKKLGNDFEMFNKACYVCGSFDHLKNDCNNWYNNGRFAKPVWTNVQRVNKQNFSKLTHPSPKRNMVPRTVLTRRPFNKITAANNSNFTKKVNNVKGTRVNTARPKVVLSAVKGNKGNVVKASACWGNPQQDLKDKGVIDSGCSRHMTGNKSYLTNYEEIDGGFVAFGGNSKGGKITGKGKIRTGKLDFEDVYFVKELKFNLFSVSQMCDKKNSVLFTDTECVVLSPDFKLTDESHVLLKVPRKDNMYSVDLKNVVP</sequence>
<dbReference type="InterPro" id="IPR054722">
    <property type="entry name" value="PolX-like_BBD"/>
</dbReference>
<evidence type="ECO:0000313" key="6">
    <source>
        <dbReference type="Proteomes" id="UP001151760"/>
    </source>
</evidence>
<comment type="caution">
    <text evidence="5">The sequence shown here is derived from an EMBL/GenBank/DDBJ whole genome shotgun (WGS) entry which is preliminary data.</text>
</comment>
<evidence type="ECO:0000256" key="3">
    <source>
        <dbReference type="SAM" id="MobiDB-lite"/>
    </source>
</evidence>
<feature type="region of interest" description="Disordered" evidence="3">
    <location>
        <begin position="266"/>
        <end position="293"/>
    </location>
</feature>
<accession>A0ABQ5G683</accession>
<organism evidence="5 6">
    <name type="scientific">Tanacetum coccineum</name>
    <dbReference type="NCBI Taxonomy" id="301880"/>
    <lineage>
        <taxon>Eukaryota</taxon>
        <taxon>Viridiplantae</taxon>
        <taxon>Streptophyta</taxon>
        <taxon>Embryophyta</taxon>
        <taxon>Tracheophyta</taxon>
        <taxon>Spermatophyta</taxon>
        <taxon>Magnoliopsida</taxon>
        <taxon>eudicotyledons</taxon>
        <taxon>Gunneridae</taxon>
        <taxon>Pentapetalae</taxon>
        <taxon>asterids</taxon>
        <taxon>campanulids</taxon>
        <taxon>Asterales</taxon>
        <taxon>Asteraceae</taxon>
        <taxon>Asteroideae</taxon>
        <taxon>Anthemideae</taxon>
        <taxon>Anthemidinae</taxon>
        <taxon>Tanacetum</taxon>
    </lineage>
</organism>
<evidence type="ECO:0000256" key="1">
    <source>
        <dbReference type="PROSITE-ProRule" id="PRU00047"/>
    </source>
</evidence>
<reference evidence="5" key="2">
    <citation type="submission" date="2022-01" db="EMBL/GenBank/DDBJ databases">
        <authorList>
            <person name="Yamashiro T."/>
            <person name="Shiraishi A."/>
            <person name="Satake H."/>
            <person name="Nakayama K."/>
        </authorList>
    </citation>
    <scope>NUCLEOTIDE SEQUENCE</scope>
</reference>
<feature type="region of interest" description="Disordered" evidence="3">
    <location>
        <begin position="56"/>
        <end position="77"/>
    </location>
</feature>
<keyword evidence="1" id="KW-0863">Zinc-finger</keyword>
<feature type="coiled-coil region" evidence="2">
    <location>
        <begin position="120"/>
        <end position="147"/>
    </location>
</feature>
<dbReference type="PROSITE" id="PS50158">
    <property type="entry name" value="ZF_CCHC"/>
    <property type="match status" value="1"/>
</dbReference>
<dbReference type="InterPro" id="IPR001878">
    <property type="entry name" value="Znf_CCHC"/>
</dbReference>
<evidence type="ECO:0000259" key="4">
    <source>
        <dbReference type="PROSITE" id="PS50158"/>
    </source>
</evidence>
<dbReference type="Pfam" id="PF00098">
    <property type="entry name" value="zf-CCHC"/>
    <property type="match status" value="1"/>
</dbReference>
<keyword evidence="6" id="KW-1185">Reference proteome</keyword>
<evidence type="ECO:0000256" key="2">
    <source>
        <dbReference type="SAM" id="Coils"/>
    </source>
</evidence>
<dbReference type="InterPro" id="IPR036875">
    <property type="entry name" value="Znf_CCHC_sf"/>
</dbReference>
<keyword evidence="1" id="KW-0479">Metal-binding</keyword>
<keyword evidence="1" id="KW-0862">Zinc</keyword>
<dbReference type="Pfam" id="PF22936">
    <property type="entry name" value="Pol_BBD"/>
    <property type="match status" value="1"/>
</dbReference>
<dbReference type="Proteomes" id="UP001151760">
    <property type="component" value="Unassembled WGS sequence"/>
</dbReference>
<dbReference type="SMART" id="SM00343">
    <property type="entry name" value="ZnF_C2HC"/>
    <property type="match status" value="2"/>
</dbReference>
<feature type="compositionally biased region" description="Polar residues" evidence="3">
    <location>
        <begin position="280"/>
        <end position="293"/>
    </location>
</feature>
<dbReference type="EMBL" id="BQNB010018139">
    <property type="protein sequence ID" value="GJT71094.1"/>
    <property type="molecule type" value="Genomic_DNA"/>
</dbReference>
<feature type="domain" description="CCHC-type" evidence="4">
    <location>
        <begin position="42"/>
        <end position="56"/>
    </location>
</feature>
<dbReference type="Gene3D" id="4.10.60.10">
    <property type="entry name" value="Zinc finger, CCHC-type"/>
    <property type="match status" value="1"/>
</dbReference>
<keyword evidence="2" id="KW-0175">Coiled coil</keyword>
<name>A0ABQ5G683_9ASTR</name>
<gene>
    <name evidence="5" type="ORF">Tco_1030380</name>
</gene>
<reference evidence="5" key="1">
    <citation type="journal article" date="2022" name="Int. J. Mol. Sci.">
        <title>Draft Genome of Tanacetum Coccineum: Genomic Comparison of Closely Related Tanacetum-Family Plants.</title>
        <authorList>
            <person name="Yamashiro T."/>
            <person name="Shiraishi A."/>
            <person name="Nakayama K."/>
            <person name="Satake H."/>
        </authorList>
    </citation>
    <scope>NUCLEOTIDE SEQUENCE</scope>
</reference>
<protein>
    <submittedName>
        <fullName evidence="5">Ribonuclease H-like domain-containing protein</fullName>
    </submittedName>
</protein>
<proteinExistence type="predicted"/>
<dbReference type="SUPFAM" id="SSF57756">
    <property type="entry name" value="Retrovirus zinc finger-like domains"/>
    <property type="match status" value="1"/>
</dbReference>